<feature type="chain" id="PRO_5004932787" description="DUF7356 domain-containing protein" evidence="2">
    <location>
        <begin position="24"/>
        <end position="285"/>
    </location>
</feature>
<sequence length="285" mass="31280">MDRNQIGFSLILMFLMVARDCDASLLAKFRKLAVVPGPNKNKLSQQISPSPAPGPAASAPDPPTDGLSFGRCKSSLKTCHYKSQINISACLISSSNANEELFLLVQNDGESYLEVNVTTNNNTSQKIEMSKHQIKKVNVSDGRSSSVVLNAGNGECIIHLESPKPDISFFKGFPYYADYATPQNGAYMLILSVLIFGGMCACCMAGKKGRNVDGVPYQELEMGRPESPSVDHVETAERWDQGWDDDWDEMKAVRSPKSRRNRNASTNGIASRSSDRNGWESGWDD</sequence>
<dbReference type="InterPro" id="IPR055780">
    <property type="entry name" value="DUF7356"/>
</dbReference>
<keyword evidence="5" id="KW-1185">Reference proteome</keyword>
<dbReference type="Proteomes" id="UP000030645">
    <property type="component" value="Unassembled WGS sequence"/>
</dbReference>
<reference evidence="5" key="1">
    <citation type="submission" date="2013-01" db="EMBL/GenBank/DDBJ databases">
        <title>Draft Genome Sequence of a Mulberry Tree, Morus notabilis C.K. Schneid.</title>
        <authorList>
            <person name="He N."/>
            <person name="Zhao S."/>
        </authorList>
    </citation>
    <scope>NUCLEOTIDE SEQUENCE</scope>
</reference>
<evidence type="ECO:0000259" key="3">
    <source>
        <dbReference type="Pfam" id="PF24053"/>
    </source>
</evidence>
<proteinExistence type="predicted"/>
<dbReference type="eggNOG" id="ENOG502S0ZB">
    <property type="taxonomic scope" value="Eukaryota"/>
</dbReference>
<dbReference type="EMBL" id="KE345243">
    <property type="protein sequence ID" value="EXB96536.1"/>
    <property type="molecule type" value="Genomic_DNA"/>
</dbReference>
<dbReference type="PANTHER" id="PTHR34200">
    <property type="entry name" value="DENTIN SIALOPHOSPHOPROTEIN-LIKE ISOFORM X1"/>
    <property type="match status" value="1"/>
</dbReference>
<feature type="signal peptide" evidence="2">
    <location>
        <begin position="1"/>
        <end position="23"/>
    </location>
</feature>
<feature type="region of interest" description="Disordered" evidence="1">
    <location>
        <begin position="244"/>
        <end position="285"/>
    </location>
</feature>
<protein>
    <recommendedName>
        <fullName evidence="3">DUF7356 domain-containing protein</fullName>
    </recommendedName>
</protein>
<evidence type="ECO:0000313" key="5">
    <source>
        <dbReference type="Proteomes" id="UP000030645"/>
    </source>
</evidence>
<feature type="domain" description="DUF7356" evidence="3">
    <location>
        <begin position="71"/>
        <end position="163"/>
    </location>
</feature>
<evidence type="ECO:0000256" key="2">
    <source>
        <dbReference type="SAM" id="SignalP"/>
    </source>
</evidence>
<dbReference type="OrthoDB" id="785602at2759"/>
<accession>W9RUL5</accession>
<dbReference type="KEGG" id="mnt:21394513"/>
<dbReference type="Pfam" id="PF24053">
    <property type="entry name" value="DUF7356"/>
    <property type="match status" value="1"/>
</dbReference>
<gene>
    <name evidence="4" type="ORF">L484_011246</name>
</gene>
<dbReference type="PANTHER" id="PTHR34200:SF5">
    <property type="match status" value="1"/>
</dbReference>
<dbReference type="STRING" id="981085.W9RUL5"/>
<feature type="region of interest" description="Disordered" evidence="1">
    <location>
        <begin position="40"/>
        <end position="64"/>
    </location>
</feature>
<feature type="compositionally biased region" description="Polar residues" evidence="1">
    <location>
        <begin position="263"/>
        <end position="272"/>
    </location>
</feature>
<keyword evidence="2" id="KW-0732">Signal</keyword>
<evidence type="ECO:0000313" key="4">
    <source>
        <dbReference type="EMBL" id="EXB96536.1"/>
    </source>
</evidence>
<dbReference type="AlphaFoldDB" id="W9RUL5"/>
<evidence type="ECO:0000256" key="1">
    <source>
        <dbReference type="SAM" id="MobiDB-lite"/>
    </source>
</evidence>
<organism evidence="4 5">
    <name type="scientific">Morus notabilis</name>
    <dbReference type="NCBI Taxonomy" id="981085"/>
    <lineage>
        <taxon>Eukaryota</taxon>
        <taxon>Viridiplantae</taxon>
        <taxon>Streptophyta</taxon>
        <taxon>Embryophyta</taxon>
        <taxon>Tracheophyta</taxon>
        <taxon>Spermatophyta</taxon>
        <taxon>Magnoliopsida</taxon>
        <taxon>eudicotyledons</taxon>
        <taxon>Gunneridae</taxon>
        <taxon>Pentapetalae</taxon>
        <taxon>rosids</taxon>
        <taxon>fabids</taxon>
        <taxon>Rosales</taxon>
        <taxon>Moraceae</taxon>
        <taxon>Moreae</taxon>
        <taxon>Morus</taxon>
    </lineage>
</organism>
<name>W9RUL5_9ROSA</name>